<gene>
    <name evidence="2" type="ORF">COV53_05465</name>
</gene>
<evidence type="ECO:0000256" key="1">
    <source>
        <dbReference type="SAM" id="SignalP"/>
    </source>
</evidence>
<organism evidence="2 3">
    <name type="scientific">Candidatus Gottesmanbacteria bacterium CG11_big_fil_rev_8_21_14_0_20_37_11</name>
    <dbReference type="NCBI Taxonomy" id="1974575"/>
    <lineage>
        <taxon>Bacteria</taxon>
        <taxon>Candidatus Gottesmaniibacteriota</taxon>
    </lineage>
</organism>
<accession>A0A2H0NGE9</accession>
<proteinExistence type="predicted"/>
<evidence type="ECO:0000313" key="2">
    <source>
        <dbReference type="EMBL" id="PIR07978.1"/>
    </source>
</evidence>
<feature type="signal peptide" evidence="1">
    <location>
        <begin position="1"/>
        <end position="26"/>
    </location>
</feature>
<sequence length="382" mass="41596">METRKWILVLMTVLAALALTAVTVMATPAGPALMEGIVYNIPTGYGLAVRDAPNGVKIVVAGKEEQRSNNDQVTIYGIVSKDGDLWAMVGDNQWVKMTYVRVVTVTNVLSDLIPSAAAPAPKPAALAPAQSVITRTLDLSFGNMNTMCPTDDQMQAMLQLDRNKVKPVKTGNKDIPWDTCKWTLQMVGVFNAHYNLTMPKGWQFTVTMNDAGQTVAVFYGDDGLMKDVLGATIRYRPAYQTDETLWVNNPCGPDGLLVREYNFGQSEERGTLTYPTVPGNISCAGFTMPSLAPVAVSSSTDNSNPKCPKNATETANLLGGKAENWKDLGLDVGRDFRKWSFSSLDFTTLTYPGWGSFDHWKMGNGYKANITGAKDGTFNCTK</sequence>
<protein>
    <recommendedName>
        <fullName evidence="4">SH3b domain-containing protein</fullName>
    </recommendedName>
</protein>
<feature type="chain" id="PRO_5013715525" description="SH3b domain-containing protein" evidence="1">
    <location>
        <begin position="27"/>
        <end position="382"/>
    </location>
</feature>
<dbReference type="Proteomes" id="UP000230707">
    <property type="component" value="Unassembled WGS sequence"/>
</dbReference>
<keyword evidence="1" id="KW-0732">Signal</keyword>
<evidence type="ECO:0008006" key="4">
    <source>
        <dbReference type="Google" id="ProtNLM"/>
    </source>
</evidence>
<reference evidence="2 3" key="1">
    <citation type="submission" date="2017-09" db="EMBL/GenBank/DDBJ databases">
        <title>Depth-based differentiation of microbial function through sediment-hosted aquifers and enrichment of novel symbionts in the deep terrestrial subsurface.</title>
        <authorList>
            <person name="Probst A.J."/>
            <person name="Ladd B."/>
            <person name="Jarett J.K."/>
            <person name="Geller-Mcgrath D.E."/>
            <person name="Sieber C.M."/>
            <person name="Emerson J.B."/>
            <person name="Anantharaman K."/>
            <person name="Thomas B.C."/>
            <person name="Malmstrom R."/>
            <person name="Stieglmeier M."/>
            <person name="Klingl A."/>
            <person name="Woyke T."/>
            <person name="Ryan C.M."/>
            <person name="Banfield J.F."/>
        </authorList>
    </citation>
    <scope>NUCLEOTIDE SEQUENCE [LARGE SCALE GENOMIC DNA]</scope>
    <source>
        <strain evidence="2">CG11_big_fil_rev_8_21_14_0_20_37_11</strain>
    </source>
</reference>
<name>A0A2H0NGE9_9BACT</name>
<dbReference type="EMBL" id="PCWS01000124">
    <property type="protein sequence ID" value="PIR07978.1"/>
    <property type="molecule type" value="Genomic_DNA"/>
</dbReference>
<evidence type="ECO:0000313" key="3">
    <source>
        <dbReference type="Proteomes" id="UP000230707"/>
    </source>
</evidence>
<dbReference type="AlphaFoldDB" id="A0A2H0NGE9"/>
<comment type="caution">
    <text evidence="2">The sequence shown here is derived from an EMBL/GenBank/DDBJ whole genome shotgun (WGS) entry which is preliminary data.</text>
</comment>